<evidence type="ECO:0000313" key="3">
    <source>
        <dbReference type="EMBL" id="EGG02799.1"/>
    </source>
</evidence>
<dbReference type="EMBL" id="GL883128">
    <property type="protein sequence ID" value="EGG02799.1"/>
    <property type="molecule type" value="Genomic_DNA"/>
</dbReference>
<proteinExistence type="predicted"/>
<dbReference type="Proteomes" id="UP000001072">
    <property type="component" value="Unassembled WGS sequence"/>
</dbReference>
<evidence type="ECO:0000313" key="4">
    <source>
        <dbReference type="Proteomes" id="UP000001072"/>
    </source>
</evidence>
<dbReference type="VEuPathDB" id="FungiDB:MELLADRAFT_109866"/>
<name>F4RXW3_MELLP</name>
<dbReference type="InParanoid" id="F4RXW3"/>
<evidence type="ECO:0000256" key="2">
    <source>
        <dbReference type="SAM" id="Phobius"/>
    </source>
</evidence>
<dbReference type="AlphaFoldDB" id="F4RXW3"/>
<dbReference type="GeneID" id="18923898"/>
<feature type="coiled-coil region" evidence="1">
    <location>
        <begin position="310"/>
        <end position="355"/>
    </location>
</feature>
<keyword evidence="4" id="KW-1185">Reference proteome</keyword>
<protein>
    <submittedName>
        <fullName evidence="3">Uncharacterized protein</fullName>
    </submittedName>
</protein>
<sequence>MRGIFQLRTCQQALRITFSTNPSHRYIKPRFLSTASNQPITNQLTSDFKLIHLLKDIKTCINSFQTEPHDQEEKEIISSLNSSIQDLKQFKENRLKRLGVYGDRISGRDQFINCLLCDPLNESYHQTTDQLLNSRNIHQTGLIRIRYGSIAKWNEDQSILEIPNQWLKENNIEIIEDEKFKSLEENDIHLLIIDNIRKEIQPQMYFKLLHFNEFFIGINQIGYQKDPEEMSFNLPQSLIPLKFPKPFEINTFQTLNSFKTFQNHSGEGFDLNEFYKLREEIKSISLNPHQVLQTSISRGRLSISSISQTILKSSETLIELENLIKSHEEKIKSIRNELNQTMIKVDEKLIQINENQIQEFFNEKLKWWKVLIFSIDIGEPIRNFTYQEDIKLKLLLSYQSGQLSIYSKTLKTLTKEILQTQSPLIPSTTKHNLLICLNQNESQLQLQLQNLYDLQQKDLNLERFVNVIKQEYSTIYLKYSTISVGFLSILGFSWYGQWIGIENVMSFLGVFGVIGWLRLEGIWKKRVLRKGLKDWKRSKELLFSQLKEKETNLIEKEIFKTNENVVHKFQEILKVHQTQIFLQQVNVKELIQRLDQLEIEIRNQNPNS</sequence>
<keyword evidence="2" id="KW-1133">Transmembrane helix</keyword>
<dbReference type="KEGG" id="mlr:MELLADRAFT_109866"/>
<keyword evidence="2" id="KW-0472">Membrane</keyword>
<feature type="transmembrane region" description="Helical" evidence="2">
    <location>
        <begin position="501"/>
        <end position="519"/>
    </location>
</feature>
<evidence type="ECO:0000256" key="1">
    <source>
        <dbReference type="SAM" id="Coils"/>
    </source>
</evidence>
<gene>
    <name evidence="3" type="ORF">MELLADRAFT_109866</name>
</gene>
<dbReference type="Pfam" id="PF23867">
    <property type="entry name" value="Mmc1_N"/>
    <property type="match status" value="1"/>
</dbReference>
<organism evidence="4">
    <name type="scientific">Melampsora larici-populina (strain 98AG31 / pathotype 3-4-7)</name>
    <name type="common">Poplar leaf rust fungus</name>
    <dbReference type="NCBI Taxonomy" id="747676"/>
    <lineage>
        <taxon>Eukaryota</taxon>
        <taxon>Fungi</taxon>
        <taxon>Dikarya</taxon>
        <taxon>Basidiomycota</taxon>
        <taxon>Pucciniomycotina</taxon>
        <taxon>Pucciniomycetes</taxon>
        <taxon>Pucciniales</taxon>
        <taxon>Melampsoraceae</taxon>
        <taxon>Melampsora</taxon>
    </lineage>
</organism>
<keyword evidence="1" id="KW-0175">Coiled coil</keyword>
<keyword evidence="2" id="KW-0812">Transmembrane</keyword>
<reference evidence="4" key="1">
    <citation type="journal article" date="2011" name="Proc. Natl. Acad. Sci. U.S.A.">
        <title>Obligate biotrophy features unraveled by the genomic analysis of rust fungi.</title>
        <authorList>
            <person name="Duplessis S."/>
            <person name="Cuomo C.A."/>
            <person name="Lin Y.-C."/>
            <person name="Aerts A."/>
            <person name="Tisserant E."/>
            <person name="Veneault-Fourrey C."/>
            <person name="Joly D.L."/>
            <person name="Hacquard S."/>
            <person name="Amselem J."/>
            <person name="Cantarel B.L."/>
            <person name="Chiu R."/>
            <person name="Coutinho P.M."/>
            <person name="Feau N."/>
            <person name="Field M."/>
            <person name="Frey P."/>
            <person name="Gelhaye E."/>
            <person name="Goldberg J."/>
            <person name="Grabherr M.G."/>
            <person name="Kodira C.D."/>
            <person name="Kohler A."/>
            <person name="Kuees U."/>
            <person name="Lindquist E.A."/>
            <person name="Lucas S.M."/>
            <person name="Mago R."/>
            <person name="Mauceli E."/>
            <person name="Morin E."/>
            <person name="Murat C."/>
            <person name="Pangilinan J.L."/>
            <person name="Park R."/>
            <person name="Pearson M."/>
            <person name="Quesneville H."/>
            <person name="Rouhier N."/>
            <person name="Sakthikumar S."/>
            <person name="Salamov A.A."/>
            <person name="Schmutz J."/>
            <person name="Selles B."/>
            <person name="Shapiro H."/>
            <person name="Tanguay P."/>
            <person name="Tuskan G.A."/>
            <person name="Henrissat B."/>
            <person name="Van de Peer Y."/>
            <person name="Rouze P."/>
            <person name="Ellis J.G."/>
            <person name="Dodds P.N."/>
            <person name="Schein J.E."/>
            <person name="Zhong S."/>
            <person name="Hamelin R.C."/>
            <person name="Grigoriev I.V."/>
            <person name="Szabo L.J."/>
            <person name="Martin F."/>
        </authorList>
    </citation>
    <scope>NUCLEOTIDE SEQUENCE [LARGE SCALE GENOMIC DNA]</scope>
    <source>
        <strain evidence="4">98AG31 / pathotype 3-4-7</strain>
    </source>
</reference>
<dbReference type="OrthoDB" id="10422480at2759"/>
<dbReference type="RefSeq" id="XP_007413912.1">
    <property type="nucleotide sequence ID" value="XM_007413850.1"/>
</dbReference>
<accession>F4RXW3</accession>
<dbReference type="HOGENOM" id="CLU_449106_0_0_1"/>